<evidence type="ECO:0000256" key="4">
    <source>
        <dbReference type="ARBA" id="ARBA00023180"/>
    </source>
</evidence>
<dbReference type="STRING" id="4615.A0A199UDT3"/>
<gene>
    <name evidence="6" type="ORF">ACMD2_21422</name>
</gene>
<protein>
    <submittedName>
        <fullName evidence="6">GDSL esterase/lipase</fullName>
    </submittedName>
</protein>
<organism evidence="6 7">
    <name type="scientific">Ananas comosus</name>
    <name type="common">Pineapple</name>
    <name type="synonym">Ananas ananas</name>
    <dbReference type="NCBI Taxonomy" id="4615"/>
    <lineage>
        <taxon>Eukaryota</taxon>
        <taxon>Viridiplantae</taxon>
        <taxon>Streptophyta</taxon>
        <taxon>Embryophyta</taxon>
        <taxon>Tracheophyta</taxon>
        <taxon>Spermatophyta</taxon>
        <taxon>Magnoliopsida</taxon>
        <taxon>Liliopsida</taxon>
        <taxon>Poales</taxon>
        <taxon>Bromeliaceae</taxon>
        <taxon>Bromelioideae</taxon>
        <taxon>Ananas</taxon>
    </lineage>
</organism>
<comment type="similarity">
    <text evidence="1">Belongs to the 'GDSL' lipolytic enzyme family.</text>
</comment>
<evidence type="ECO:0000256" key="1">
    <source>
        <dbReference type="ARBA" id="ARBA00008668"/>
    </source>
</evidence>
<keyword evidence="4" id="KW-0325">Glycoprotein</keyword>
<evidence type="ECO:0000256" key="5">
    <source>
        <dbReference type="SAM" id="SignalP"/>
    </source>
</evidence>
<dbReference type="Gene3D" id="3.40.50.1110">
    <property type="entry name" value="SGNH hydrolase"/>
    <property type="match status" value="1"/>
</dbReference>
<comment type="caution">
    <text evidence="6">The sequence shown here is derived from an EMBL/GenBank/DDBJ whole genome shotgun (WGS) entry which is preliminary data.</text>
</comment>
<feature type="signal peptide" evidence="5">
    <location>
        <begin position="1"/>
        <end position="23"/>
    </location>
</feature>
<dbReference type="Proteomes" id="UP000092600">
    <property type="component" value="Unassembled WGS sequence"/>
</dbReference>
<dbReference type="PANTHER" id="PTHR22835">
    <property type="entry name" value="ZINC FINGER FYVE DOMAIN CONTAINING PROTEIN"/>
    <property type="match status" value="1"/>
</dbReference>
<dbReference type="CDD" id="cd01837">
    <property type="entry name" value="SGNH_plant_lipase_like"/>
    <property type="match status" value="1"/>
</dbReference>
<evidence type="ECO:0000256" key="3">
    <source>
        <dbReference type="ARBA" id="ARBA00022801"/>
    </source>
</evidence>
<dbReference type="SUPFAM" id="SSF52266">
    <property type="entry name" value="SGNH hydrolase"/>
    <property type="match status" value="1"/>
</dbReference>
<dbReference type="EMBL" id="LSRQ01008437">
    <property type="protein sequence ID" value="OAY62705.1"/>
    <property type="molecule type" value="Genomic_DNA"/>
</dbReference>
<proteinExistence type="inferred from homology"/>
<accession>A0A199UDT3</accession>
<dbReference type="InterPro" id="IPR001087">
    <property type="entry name" value="GDSL"/>
</dbReference>
<keyword evidence="2 5" id="KW-0732">Signal</keyword>
<reference evidence="6 7" key="1">
    <citation type="journal article" date="2016" name="DNA Res.">
        <title>The draft genome of MD-2 pineapple using hybrid error correction of long reads.</title>
        <authorList>
            <person name="Redwan R.M."/>
            <person name="Saidin A."/>
            <person name="Kumar S.V."/>
        </authorList>
    </citation>
    <scope>NUCLEOTIDE SEQUENCE [LARGE SCALE GENOMIC DNA]</scope>
    <source>
        <strain evidence="7">cv. MD2</strain>
        <tissue evidence="6">Leaf</tissue>
    </source>
</reference>
<dbReference type="InterPro" id="IPR035669">
    <property type="entry name" value="SGNH_plant_lipase-like"/>
</dbReference>
<dbReference type="GO" id="GO:0016788">
    <property type="term" value="F:hydrolase activity, acting on ester bonds"/>
    <property type="evidence" value="ECO:0007669"/>
    <property type="project" value="InterPro"/>
</dbReference>
<name>A0A199UDT3_ANACO</name>
<feature type="chain" id="PRO_5008285173" evidence="5">
    <location>
        <begin position="24"/>
        <end position="417"/>
    </location>
</feature>
<sequence>MDLSILFSSLLLSCVLFASSTDAKYNAVFSFGDSFADTGNFVILESQLLPVIPIDLPPYGMTFFGHPTGESLGLPFLPPSLSHNESFSKGANFAVVGATALDLAFFQENNITGIPPIDSSLSVQLGWFDALKPSLCKTTRKCKNYMKKSLFFVGEFGGNDYNFLLTSGKTLDQVIETYVPKVTDVVYKAVEKLIGEGAATVVVPGNVPTGCIPAILTLFASPNKTDYDPQTGCLKKFNELGKHHNLLLLKAVEQLRKKYPYARIIYADYYAPVIEFASKPTQFGFSNGAIKACCGGGGPYNYNVSAVCGLPGVSACKDPSTYANWDGIHLTEASYSRIATGWLKGPYAHPPIQNLSHIPYIEHKCYYEHLRGGGVLIGFDHDYCEGCWSAAGGFVTSCLCGCGRLVERLESWSSSTG</sequence>
<evidence type="ECO:0000313" key="7">
    <source>
        <dbReference type="Proteomes" id="UP000092600"/>
    </source>
</evidence>
<evidence type="ECO:0000313" key="6">
    <source>
        <dbReference type="EMBL" id="OAY62705.1"/>
    </source>
</evidence>
<dbReference type="Pfam" id="PF00657">
    <property type="entry name" value="Lipase_GDSL"/>
    <property type="match status" value="1"/>
</dbReference>
<keyword evidence="3" id="KW-0378">Hydrolase</keyword>
<dbReference type="AlphaFoldDB" id="A0A199UDT3"/>
<feature type="non-terminal residue" evidence="6">
    <location>
        <position position="417"/>
    </location>
</feature>
<dbReference type="PANTHER" id="PTHR22835:SF681">
    <property type="entry name" value="OS01G0216300 PROTEIN"/>
    <property type="match status" value="1"/>
</dbReference>
<dbReference type="InterPro" id="IPR036514">
    <property type="entry name" value="SGNH_hydro_sf"/>
</dbReference>
<evidence type="ECO:0000256" key="2">
    <source>
        <dbReference type="ARBA" id="ARBA00022729"/>
    </source>
</evidence>